<evidence type="ECO:0000313" key="7">
    <source>
        <dbReference type="Proteomes" id="UP000377595"/>
    </source>
</evidence>
<reference evidence="6 7" key="1">
    <citation type="submission" date="2019-10" db="EMBL/GenBank/DDBJ databases">
        <title>Whole genome shotgun sequence of Acrocarpospora pleiomorpha NBRC 16267.</title>
        <authorList>
            <person name="Ichikawa N."/>
            <person name="Kimura A."/>
            <person name="Kitahashi Y."/>
            <person name="Komaki H."/>
            <person name="Oguchi A."/>
        </authorList>
    </citation>
    <scope>NUCLEOTIDE SEQUENCE [LARGE SCALE GENOMIC DNA]</scope>
    <source>
        <strain evidence="6 7">NBRC 16267</strain>
    </source>
</reference>
<dbReference type="GO" id="GO:0003677">
    <property type="term" value="F:DNA binding"/>
    <property type="evidence" value="ECO:0007669"/>
    <property type="project" value="UniProtKB-KW"/>
</dbReference>
<dbReference type="PANTHER" id="PTHR44846:SF1">
    <property type="entry name" value="MANNOSYL-D-GLYCERATE TRANSPORT_METABOLISM SYSTEM REPRESSOR MNGR-RELATED"/>
    <property type="match status" value="1"/>
</dbReference>
<proteinExistence type="predicted"/>
<evidence type="ECO:0000259" key="5">
    <source>
        <dbReference type="PROSITE" id="PS50949"/>
    </source>
</evidence>
<comment type="caution">
    <text evidence="6">The sequence shown here is derived from an EMBL/GenBank/DDBJ whole genome shotgun (WGS) entry which is preliminary data.</text>
</comment>
<feature type="compositionally biased region" description="Basic and acidic residues" evidence="4">
    <location>
        <begin position="19"/>
        <end position="28"/>
    </location>
</feature>
<evidence type="ECO:0000256" key="1">
    <source>
        <dbReference type="ARBA" id="ARBA00023015"/>
    </source>
</evidence>
<name>A0A5M3XQW0_9ACTN</name>
<dbReference type="SUPFAM" id="SSF46785">
    <property type="entry name" value="Winged helix' DNA-binding domain"/>
    <property type="match status" value="2"/>
</dbReference>
<feature type="compositionally biased region" description="Basic and acidic residues" evidence="4">
    <location>
        <begin position="1"/>
        <end position="12"/>
    </location>
</feature>
<organism evidence="6 7">
    <name type="scientific">Acrocarpospora pleiomorpha</name>
    <dbReference type="NCBI Taxonomy" id="90975"/>
    <lineage>
        <taxon>Bacteria</taxon>
        <taxon>Bacillati</taxon>
        <taxon>Actinomycetota</taxon>
        <taxon>Actinomycetes</taxon>
        <taxon>Streptosporangiales</taxon>
        <taxon>Streptosporangiaceae</taxon>
        <taxon>Acrocarpospora</taxon>
    </lineage>
</organism>
<dbReference type="InterPro" id="IPR036388">
    <property type="entry name" value="WH-like_DNA-bd_sf"/>
</dbReference>
<keyword evidence="3" id="KW-0804">Transcription</keyword>
<sequence>MTDTRTEFERRRAAQMISHDARETEAPESRAAPALRVVPSGKTGGPSGALLAIRRREIIDILATRITSGELREGARMPSVQQLMIAYAIPRSTAVRIQRELRNRRMIHNVPGVGFVVGVPTGPVLPPRVSVQDQITQIATELAEMIRTGKIAAHERVTTQRQLMTEHGISKATAWGILTRLTAKGWTYEIPYVGTLASPRHLWPPKGTSMALSPAPADHVRKSRRTTTGLTPRGDRDQENAP</sequence>
<accession>A0A5M3XQW0</accession>
<dbReference type="GO" id="GO:0045892">
    <property type="term" value="P:negative regulation of DNA-templated transcription"/>
    <property type="evidence" value="ECO:0007669"/>
    <property type="project" value="TreeGrafter"/>
</dbReference>
<dbReference type="OrthoDB" id="4338617at2"/>
<dbReference type="AlphaFoldDB" id="A0A5M3XQW0"/>
<feature type="region of interest" description="Disordered" evidence="4">
    <location>
        <begin position="207"/>
        <end position="242"/>
    </location>
</feature>
<feature type="domain" description="HTH gntR-type" evidence="5">
    <location>
        <begin position="132"/>
        <end position="200"/>
    </location>
</feature>
<dbReference type="PROSITE" id="PS50949">
    <property type="entry name" value="HTH_GNTR"/>
    <property type="match status" value="2"/>
</dbReference>
<dbReference type="SMART" id="SM00345">
    <property type="entry name" value="HTH_GNTR"/>
    <property type="match status" value="2"/>
</dbReference>
<dbReference type="PANTHER" id="PTHR44846">
    <property type="entry name" value="MANNOSYL-D-GLYCERATE TRANSPORT/METABOLISM SYSTEM REPRESSOR MNGR-RELATED"/>
    <property type="match status" value="1"/>
</dbReference>
<protein>
    <recommendedName>
        <fullName evidence="5">HTH gntR-type domain-containing protein</fullName>
    </recommendedName>
</protein>
<keyword evidence="7" id="KW-1185">Reference proteome</keyword>
<feature type="compositionally biased region" description="Basic and acidic residues" evidence="4">
    <location>
        <begin position="233"/>
        <end position="242"/>
    </location>
</feature>
<evidence type="ECO:0000313" key="6">
    <source>
        <dbReference type="EMBL" id="GES21991.1"/>
    </source>
</evidence>
<feature type="region of interest" description="Disordered" evidence="4">
    <location>
        <begin position="1"/>
        <end position="31"/>
    </location>
</feature>
<evidence type="ECO:0000256" key="4">
    <source>
        <dbReference type="SAM" id="MobiDB-lite"/>
    </source>
</evidence>
<feature type="domain" description="HTH gntR-type" evidence="5">
    <location>
        <begin position="52"/>
        <end position="120"/>
    </location>
</feature>
<dbReference type="Gene3D" id="1.10.10.10">
    <property type="entry name" value="Winged helix-like DNA-binding domain superfamily/Winged helix DNA-binding domain"/>
    <property type="match status" value="2"/>
</dbReference>
<gene>
    <name evidence="6" type="ORF">Aple_048880</name>
</gene>
<evidence type="ECO:0000256" key="2">
    <source>
        <dbReference type="ARBA" id="ARBA00023125"/>
    </source>
</evidence>
<dbReference type="RefSeq" id="WP_155346958.1">
    <property type="nucleotide sequence ID" value="NZ_BAAAHM010000030.1"/>
</dbReference>
<dbReference type="Proteomes" id="UP000377595">
    <property type="component" value="Unassembled WGS sequence"/>
</dbReference>
<keyword evidence="1" id="KW-0805">Transcription regulation</keyword>
<dbReference type="GO" id="GO:0003700">
    <property type="term" value="F:DNA-binding transcription factor activity"/>
    <property type="evidence" value="ECO:0007669"/>
    <property type="project" value="InterPro"/>
</dbReference>
<evidence type="ECO:0000256" key="3">
    <source>
        <dbReference type="ARBA" id="ARBA00023163"/>
    </source>
</evidence>
<dbReference type="EMBL" id="BLAF01000027">
    <property type="protein sequence ID" value="GES21991.1"/>
    <property type="molecule type" value="Genomic_DNA"/>
</dbReference>
<dbReference type="InterPro" id="IPR000524">
    <property type="entry name" value="Tscrpt_reg_HTH_GntR"/>
</dbReference>
<dbReference type="InterPro" id="IPR050679">
    <property type="entry name" value="Bact_HTH_transcr_reg"/>
</dbReference>
<dbReference type="InterPro" id="IPR036390">
    <property type="entry name" value="WH_DNA-bd_sf"/>
</dbReference>
<keyword evidence="2" id="KW-0238">DNA-binding</keyword>
<dbReference type="Pfam" id="PF00392">
    <property type="entry name" value="GntR"/>
    <property type="match status" value="1"/>
</dbReference>